<keyword evidence="2" id="KW-0812">Transmembrane</keyword>
<evidence type="ECO:0000256" key="2">
    <source>
        <dbReference type="SAM" id="Phobius"/>
    </source>
</evidence>
<dbReference type="AlphaFoldDB" id="A0A4Q4T9G8"/>
<dbReference type="Proteomes" id="UP000293360">
    <property type="component" value="Unassembled WGS sequence"/>
</dbReference>
<gene>
    <name evidence="3" type="ORF">DL764_006158</name>
</gene>
<feature type="transmembrane region" description="Helical" evidence="2">
    <location>
        <begin position="205"/>
        <end position="223"/>
    </location>
</feature>
<feature type="compositionally biased region" description="Low complexity" evidence="1">
    <location>
        <begin position="409"/>
        <end position="418"/>
    </location>
</feature>
<feature type="transmembrane region" description="Helical" evidence="2">
    <location>
        <begin position="32"/>
        <end position="50"/>
    </location>
</feature>
<protein>
    <recommendedName>
        <fullName evidence="5">Integral membrane protein</fullName>
    </recommendedName>
</protein>
<feature type="transmembrane region" description="Helical" evidence="2">
    <location>
        <begin position="123"/>
        <end position="142"/>
    </location>
</feature>
<evidence type="ECO:0000313" key="4">
    <source>
        <dbReference type="Proteomes" id="UP000293360"/>
    </source>
</evidence>
<dbReference type="EMBL" id="QJNU01000354">
    <property type="protein sequence ID" value="RYP01592.1"/>
    <property type="molecule type" value="Genomic_DNA"/>
</dbReference>
<dbReference type="OrthoDB" id="3205825at2759"/>
<dbReference type="PANTHER" id="PTHR35179">
    <property type="entry name" value="PROTEIN CBG02620"/>
    <property type="match status" value="1"/>
</dbReference>
<proteinExistence type="predicted"/>
<reference evidence="3 4" key="1">
    <citation type="submission" date="2018-06" db="EMBL/GenBank/DDBJ databases">
        <title>Complete Genomes of Monosporascus.</title>
        <authorList>
            <person name="Robinson A.J."/>
            <person name="Natvig D.O."/>
        </authorList>
    </citation>
    <scope>NUCLEOTIDE SEQUENCE [LARGE SCALE GENOMIC DNA]</scope>
    <source>
        <strain evidence="3 4">CBS 110550</strain>
    </source>
</reference>
<keyword evidence="2" id="KW-0472">Membrane</keyword>
<evidence type="ECO:0000256" key="1">
    <source>
        <dbReference type="SAM" id="MobiDB-lite"/>
    </source>
</evidence>
<name>A0A4Q4T9G8_9PEZI</name>
<accession>A0A4Q4T9G8</accession>
<dbReference type="PANTHER" id="PTHR35179:SF1">
    <property type="entry name" value="INTEGRAL MEMBRANE PROTEIN"/>
    <property type="match status" value="1"/>
</dbReference>
<feature type="transmembrane region" description="Helical" evidence="2">
    <location>
        <begin position="62"/>
        <end position="87"/>
    </location>
</feature>
<sequence length="429" mass="47967">MAPSGGGVVDVFKPAWFREDYVTRLDMNVVSVFWGAALALAVFTFGKAAQQTARSWARHRRVTIYVAMIWGTWVTNVVPSAVTWFHFYGKIPSRHVVYSLSLCGRFASDYFLPAAHRKRGVRVGFWLFLFIDITWSIQIQLLMQIIINRISLLMVDPLMVRRLKWVVFSIILCLTTSVGIIWIPASLQISQTWQEANAVWDRAKQAVLMLMDVCLNGYFLYCVRNRLIANGLRKYKSLFRFNAFMVFIAIALDATFIGLMSLELSTAYLQFQPVAYLSKLYIEMNMAELIRKIVKSTNELNGVTYLPTIHGVPVPLQPPPGSLAPELQGLNLGGRPATRQQSGTKPDIEMGVSTRPPGSGGSGVGDARPSSPGNGFYGTVVEMPDADRGESSRAGRWHESDTSSTVPLRPGSRPRPGSWEYMRRCSLDV</sequence>
<feature type="transmembrane region" description="Helical" evidence="2">
    <location>
        <begin position="163"/>
        <end position="185"/>
    </location>
</feature>
<comment type="caution">
    <text evidence="3">The sequence shown here is derived from an EMBL/GenBank/DDBJ whole genome shotgun (WGS) entry which is preliminary data.</text>
</comment>
<feature type="region of interest" description="Disordered" evidence="1">
    <location>
        <begin position="317"/>
        <end position="419"/>
    </location>
</feature>
<evidence type="ECO:0000313" key="3">
    <source>
        <dbReference type="EMBL" id="RYP01592.1"/>
    </source>
</evidence>
<organism evidence="3 4">
    <name type="scientific">Monosporascus ibericus</name>
    <dbReference type="NCBI Taxonomy" id="155417"/>
    <lineage>
        <taxon>Eukaryota</taxon>
        <taxon>Fungi</taxon>
        <taxon>Dikarya</taxon>
        <taxon>Ascomycota</taxon>
        <taxon>Pezizomycotina</taxon>
        <taxon>Sordariomycetes</taxon>
        <taxon>Xylariomycetidae</taxon>
        <taxon>Xylariales</taxon>
        <taxon>Xylariales incertae sedis</taxon>
        <taxon>Monosporascus</taxon>
    </lineage>
</organism>
<keyword evidence="2" id="KW-1133">Transmembrane helix</keyword>
<feature type="transmembrane region" description="Helical" evidence="2">
    <location>
        <begin position="243"/>
        <end position="262"/>
    </location>
</feature>
<keyword evidence="4" id="KW-1185">Reference proteome</keyword>
<feature type="compositionally biased region" description="Basic and acidic residues" evidence="1">
    <location>
        <begin position="385"/>
        <end position="401"/>
    </location>
</feature>
<evidence type="ECO:0008006" key="5">
    <source>
        <dbReference type="Google" id="ProtNLM"/>
    </source>
</evidence>